<keyword evidence="2" id="KW-1185">Reference proteome</keyword>
<proteinExistence type="predicted"/>
<dbReference type="RefSeq" id="WP_381435414.1">
    <property type="nucleotide sequence ID" value="NZ_JBHSNO010000006.1"/>
</dbReference>
<dbReference type="EMBL" id="JBHSNO010000006">
    <property type="protein sequence ID" value="MFC5589869.1"/>
    <property type="molecule type" value="Genomic_DNA"/>
</dbReference>
<comment type="caution">
    <text evidence="1">The sequence shown here is derived from an EMBL/GenBank/DDBJ whole genome shotgun (WGS) entry which is preliminary data.</text>
</comment>
<evidence type="ECO:0008006" key="3">
    <source>
        <dbReference type="Google" id="ProtNLM"/>
    </source>
</evidence>
<dbReference type="Proteomes" id="UP001596109">
    <property type="component" value="Unassembled WGS sequence"/>
</dbReference>
<gene>
    <name evidence="1" type="ORF">ACFPRA_13265</name>
</gene>
<reference evidence="2" key="1">
    <citation type="journal article" date="2019" name="Int. J. Syst. Evol. Microbiol.">
        <title>The Global Catalogue of Microorganisms (GCM) 10K type strain sequencing project: providing services to taxonomists for standard genome sequencing and annotation.</title>
        <authorList>
            <consortium name="The Broad Institute Genomics Platform"/>
            <consortium name="The Broad Institute Genome Sequencing Center for Infectious Disease"/>
            <person name="Wu L."/>
            <person name="Ma J."/>
        </authorList>
    </citation>
    <scope>NUCLEOTIDE SEQUENCE [LARGE SCALE GENOMIC DNA]</scope>
    <source>
        <strain evidence="2">CGMCC 4.1434</strain>
    </source>
</reference>
<evidence type="ECO:0000313" key="2">
    <source>
        <dbReference type="Proteomes" id="UP001596109"/>
    </source>
</evidence>
<accession>A0ABW0TLQ3</accession>
<name>A0ABW0TLQ3_9BACL</name>
<organism evidence="1 2">
    <name type="scientific">Sporosarcina soli</name>
    <dbReference type="NCBI Taxonomy" id="334736"/>
    <lineage>
        <taxon>Bacteria</taxon>
        <taxon>Bacillati</taxon>
        <taxon>Bacillota</taxon>
        <taxon>Bacilli</taxon>
        <taxon>Bacillales</taxon>
        <taxon>Caryophanaceae</taxon>
        <taxon>Sporosarcina</taxon>
    </lineage>
</organism>
<protein>
    <recommendedName>
        <fullName evidence="3">DUF3887 domain-containing protein</fullName>
    </recommendedName>
</protein>
<evidence type="ECO:0000313" key="1">
    <source>
        <dbReference type="EMBL" id="MFC5589869.1"/>
    </source>
</evidence>
<dbReference type="PROSITE" id="PS51257">
    <property type="entry name" value="PROKAR_LIPOPROTEIN"/>
    <property type="match status" value="1"/>
</dbReference>
<sequence length="120" mass="13665">MKLKFSYLVIIILSLFFIVGCSSNQGVEEITGQDHYENARKIAWGFLAEKKWNASAKDNWQTARAEKTIANNQYDLMDKTYEGREVLLVTFEDKENVVVGTPLILLDSETNHVVGYMLGE</sequence>